<dbReference type="Proteomes" id="UP001498398">
    <property type="component" value="Unassembled WGS sequence"/>
</dbReference>
<feature type="compositionally biased region" description="Polar residues" evidence="10">
    <location>
        <begin position="410"/>
        <end position="427"/>
    </location>
</feature>
<dbReference type="Pfam" id="PF00096">
    <property type="entry name" value="zf-C2H2"/>
    <property type="match status" value="1"/>
</dbReference>
<evidence type="ECO:0000313" key="12">
    <source>
        <dbReference type="EMBL" id="KAK7463888.1"/>
    </source>
</evidence>
<dbReference type="PANTHER" id="PTHR47257:SF1">
    <property type="entry name" value="PH-RESPONSE TRANSCRIPTION FACTOR PACC_RIM101"/>
    <property type="match status" value="1"/>
</dbReference>
<dbReference type="PROSITE" id="PS50157">
    <property type="entry name" value="ZINC_FINGER_C2H2_2"/>
    <property type="match status" value="3"/>
</dbReference>
<evidence type="ECO:0000256" key="9">
    <source>
        <dbReference type="PROSITE-ProRule" id="PRU00042"/>
    </source>
</evidence>
<dbReference type="SUPFAM" id="SSF57667">
    <property type="entry name" value="beta-beta-alpha zinc fingers"/>
    <property type="match status" value="2"/>
</dbReference>
<dbReference type="Gene3D" id="3.30.160.60">
    <property type="entry name" value="Classic Zinc Finger"/>
    <property type="match status" value="2"/>
</dbReference>
<feature type="compositionally biased region" description="Low complexity" evidence="10">
    <location>
        <begin position="540"/>
        <end position="558"/>
    </location>
</feature>
<evidence type="ECO:0000313" key="14">
    <source>
        <dbReference type="Proteomes" id="UP001498398"/>
    </source>
</evidence>
<feature type="region of interest" description="Disordered" evidence="10">
    <location>
        <begin position="502"/>
        <end position="558"/>
    </location>
</feature>
<evidence type="ECO:0000256" key="3">
    <source>
        <dbReference type="ARBA" id="ARBA00022723"/>
    </source>
</evidence>
<comment type="caution">
    <text evidence="12">The sequence shown here is derived from an EMBL/GenBank/DDBJ whole genome shotgun (WGS) entry which is preliminary data.</text>
</comment>
<name>A0ABR1JPM1_9AGAR</name>
<keyword evidence="4" id="KW-0677">Repeat</keyword>
<evidence type="ECO:0000256" key="4">
    <source>
        <dbReference type="ARBA" id="ARBA00022737"/>
    </source>
</evidence>
<keyword evidence="3" id="KW-0479">Metal-binding</keyword>
<feature type="compositionally biased region" description="Polar residues" evidence="10">
    <location>
        <begin position="155"/>
        <end position="167"/>
    </location>
</feature>
<keyword evidence="2" id="KW-0678">Repressor</keyword>
<evidence type="ECO:0000256" key="8">
    <source>
        <dbReference type="ARBA" id="ARBA00038089"/>
    </source>
</evidence>
<dbReference type="PROSITE" id="PS00028">
    <property type="entry name" value="ZINC_FINGER_C2H2_1"/>
    <property type="match status" value="3"/>
</dbReference>
<dbReference type="InterPro" id="IPR050806">
    <property type="entry name" value="pacC/RIM101"/>
</dbReference>
<feature type="region of interest" description="Disordered" evidence="10">
    <location>
        <begin position="112"/>
        <end position="216"/>
    </location>
</feature>
<evidence type="ECO:0000259" key="11">
    <source>
        <dbReference type="PROSITE" id="PS50157"/>
    </source>
</evidence>
<keyword evidence="6" id="KW-0862">Zinc</keyword>
<dbReference type="EMBL" id="JBANRG010000009">
    <property type="protein sequence ID" value="KAK7463888.1"/>
    <property type="molecule type" value="Genomic_DNA"/>
</dbReference>
<feature type="compositionally biased region" description="Low complexity" evidence="10">
    <location>
        <begin position="17"/>
        <end position="30"/>
    </location>
</feature>
<keyword evidence="7" id="KW-0539">Nucleus</keyword>
<dbReference type="SMART" id="SM00355">
    <property type="entry name" value="ZnF_C2H2"/>
    <property type="match status" value="3"/>
</dbReference>
<accession>A0ABR1JPM1</accession>
<evidence type="ECO:0000313" key="13">
    <source>
        <dbReference type="EMBL" id="KAK7465852.1"/>
    </source>
</evidence>
<keyword evidence="14" id="KW-1185">Reference proteome</keyword>
<dbReference type="PANTHER" id="PTHR47257">
    <property type="entry name" value="PH-RESPONSE TRANSCRIPTION FACTOR PACC/RIM101"/>
    <property type="match status" value="1"/>
</dbReference>
<evidence type="ECO:0000256" key="7">
    <source>
        <dbReference type="ARBA" id="ARBA00023242"/>
    </source>
</evidence>
<feature type="compositionally biased region" description="Low complexity" evidence="10">
    <location>
        <begin position="577"/>
        <end position="611"/>
    </location>
</feature>
<evidence type="ECO:0000256" key="2">
    <source>
        <dbReference type="ARBA" id="ARBA00022491"/>
    </source>
</evidence>
<comment type="similarity">
    <text evidence="8">Belongs to the pacC/RIM101 family.</text>
</comment>
<feature type="compositionally biased region" description="Basic and acidic residues" evidence="10">
    <location>
        <begin position="112"/>
        <end position="126"/>
    </location>
</feature>
<feature type="compositionally biased region" description="Low complexity" evidence="10">
    <location>
        <begin position="178"/>
        <end position="187"/>
    </location>
</feature>
<evidence type="ECO:0000256" key="6">
    <source>
        <dbReference type="ARBA" id="ARBA00022833"/>
    </source>
</evidence>
<proteinExistence type="inferred from homology"/>
<keyword evidence="5 9" id="KW-0863">Zinc-finger</keyword>
<comment type="subcellular location">
    <subcellularLocation>
        <location evidence="1">Nucleus</location>
    </subcellularLocation>
</comment>
<protein>
    <recommendedName>
        <fullName evidence="11">C2H2-type domain-containing protein</fullName>
    </recommendedName>
</protein>
<feature type="domain" description="C2H2-type" evidence="11">
    <location>
        <begin position="33"/>
        <end position="63"/>
    </location>
</feature>
<dbReference type="InterPro" id="IPR036236">
    <property type="entry name" value="Znf_C2H2_sf"/>
</dbReference>
<evidence type="ECO:0000256" key="1">
    <source>
        <dbReference type="ARBA" id="ARBA00004123"/>
    </source>
</evidence>
<dbReference type="EMBL" id="JBANRG010000006">
    <property type="protein sequence ID" value="KAK7465852.1"/>
    <property type="molecule type" value="Genomic_DNA"/>
</dbReference>
<evidence type="ECO:0000256" key="10">
    <source>
        <dbReference type="SAM" id="MobiDB-lite"/>
    </source>
</evidence>
<feature type="domain" description="C2H2-type" evidence="11">
    <location>
        <begin position="69"/>
        <end position="98"/>
    </location>
</feature>
<feature type="compositionally biased region" description="Basic residues" evidence="10">
    <location>
        <begin position="202"/>
        <end position="211"/>
    </location>
</feature>
<feature type="region of interest" description="Disordered" evidence="10">
    <location>
        <begin position="1"/>
        <end position="30"/>
    </location>
</feature>
<feature type="region of interest" description="Disordered" evidence="10">
    <location>
        <begin position="709"/>
        <end position="728"/>
    </location>
</feature>
<feature type="compositionally biased region" description="Polar residues" evidence="10">
    <location>
        <begin position="437"/>
        <end position="455"/>
    </location>
</feature>
<feature type="region of interest" description="Disordered" evidence="10">
    <location>
        <begin position="402"/>
        <end position="457"/>
    </location>
</feature>
<sequence length="728" mass="79563">MLSQQTLPPSPPYPDRSASPTTPASSAEPSQSHRCLWQECTQSFVDPEALYNHLCNDHIGRKSTNNLCLTCKWKDCGTTCAKRDHITSHLRVHTPLKPHVCEICKKSFKRPQDLKKHEKIHTEEHHAQHKHSKAITVADPAYVNRVRGDNGKQEPPQTHRTSPSASNLRVPVPRSKSHSSSSPSDSSHFGLLPTPSPELAPAHHHHSHSHSHRSDDMYLQNSIPSWEVLRSEPVSAGSKRSHDDYSVDDFFTDMKKRRVNPSYDPRMAERLNNLAYAQSAAHANHFNPRSVSLDIRTPEELAAVNEFLLTLGRDVSSTMRPNHGHSQSHSGSLSSFPADYFDPVHLSEMGLTGMPGMPSAEDFAAYAGTSPSQYSTGAHYQRHSSNYGSSMYPVNDSHPMSHAAEYARRSSVSSKYNQAPMSSQYSQHHYHQPTPPLDSSGSPHSTVSTPINSTPPQIPMAMPMTIGTTPDAAAFDYLRAPRGPGPVVGLVPQDYMGKDMRPIVPLKSIPGPLEPKVQTGAHQGTPAKLSSETSRKISLTPAPSTSENPSPSSSLYPLLTSGDAQYKLAPLNSMYRSSSAQPSASSSRESSPASSSISPEHSSAPSPSSKSTYLPSLRSIASIPAKGESEDLANQVEKVELASGSAAASPTPSPRPAARKFFDVVEKRNIPAEERQKHAEFIKDLLLTINEDFRRRYGTGKKVDAMDVDEKPLKSPLTTSRDVEMSVA</sequence>
<gene>
    <name evidence="13" type="ORF">VKT23_005823</name>
    <name evidence="12" type="ORF">VKT23_007224</name>
</gene>
<evidence type="ECO:0000256" key="5">
    <source>
        <dbReference type="ARBA" id="ARBA00022771"/>
    </source>
</evidence>
<dbReference type="InterPro" id="IPR013087">
    <property type="entry name" value="Znf_C2H2_type"/>
</dbReference>
<organism evidence="12 14">
    <name type="scientific">Marasmiellus scandens</name>
    <dbReference type="NCBI Taxonomy" id="2682957"/>
    <lineage>
        <taxon>Eukaryota</taxon>
        <taxon>Fungi</taxon>
        <taxon>Dikarya</taxon>
        <taxon>Basidiomycota</taxon>
        <taxon>Agaricomycotina</taxon>
        <taxon>Agaricomycetes</taxon>
        <taxon>Agaricomycetidae</taxon>
        <taxon>Agaricales</taxon>
        <taxon>Marasmiineae</taxon>
        <taxon>Omphalotaceae</taxon>
        <taxon>Marasmiellus</taxon>
    </lineage>
</organism>
<feature type="region of interest" description="Disordered" evidence="10">
    <location>
        <begin position="575"/>
        <end position="614"/>
    </location>
</feature>
<reference evidence="12 14" key="1">
    <citation type="submission" date="2024-01" db="EMBL/GenBank/DDBJ databases">
        <title>A draft genome for the cacao thread blight pathogen Marasmiellus scandens.</title>
        <authorList>
            <person name="Baruah I.K."/>
            <person name="Leung J."/>
            <person name="Bukari Y."/>
            <person name="Amoako-Attah I."/>
            <person name="Meinhardt L.W."/>
            <person name="Bailey B.A."/>
            <person name="Cohen S.P."/>
        </authorList>
    </citation>
    <scope>NUCLEOTIDE SEQUENCE [LARGE SCALE GENOMIC DNA]</scope>
    <source>
        <strain evidence="12 14">GH-19</strain>
    </source>
</reference>
<feature type="domain" description="C2H2-type" evidence="11">
    <location>
        <begin position="99"/>
        <end position="126"/>
    </location>
</feature>